<reference evidence="2" key="1">
    <citation type="submission" date="2022-07" db="EMBL/GenBank/DDBJ databases">
        <title>The genome of Lyophyllum shimeji provides insight into the initial evolution of ectomycorrhizal fungal genome.</title>
        <authorList>
            <person name="Kobayashi Y."/>
            <person name="Shibata T."/>
            <person name="Hirakawa H."/>
            <person name="Shigenobu S."/>
            <person name="Nishiyama T."/>
            <person name="Yamada A."/>
            <person name="Hasebe M."/>
            <person name="Kawaguchi M."/>
        </authorList>
    </citation>
    <scope>NUCLEOTIDE SEQUENCE</scope>
    <source>
        <strain evidence="2">AT787</strain>
    </source>
</reference>
<evidence type="ECO:0008006" key="4">
    <source>
        <dbReference type="Google" id="ProtNLM"/>
    </source>
</evidence>
<dbReference type="Proteomes" id="UP001063166">
    <property type="component" value="Unassembled WGS sequence"/>
</dbReference>
<accession>A0A9P3PL82</accession>
<evidence type="ECO:0000313" key="3">
    <source>
        <dbReference type="Proteomes" id="UP001063166"/>
    </source>
</evidence>
<sequence>MLRVLKIIPALVVFYFTPGLGACGFTNTSTQTVASVSSTFFNTFLSVHFLNLRAWARLISPQGRHREPRQESALHQEMIHIMFVLLSRHSPVPVSTGFIFDLAAGMKNITASVVDYFVADAPFNVGLSPTAFQHFASLDDGVAPNVT</sequence>
<feature type="signal peptide" evidence="1">
    <location>
        <begin position="1"/>
        <end position="22"/>
    </location>
</feature>
<evidence type="ECO:0000313" key="2">
    <source>
        <dbReference type="EMBL" id="GLB37978.1"/>
    </source>
</evidence>
<proteinExistence type="predicted"/>
<evidence type="ECO:0000256" key="1">
    <source>
        <dbReference type="SAM" id="SignalP"/>
    </source>
</evidence>
<name>A0A9P3PL82_LYOSH</name>
<dbReference type="PROSITE" id="PS51257">
    <property type="entry name" value="PROKAR_LIPOPROTEIN"/>
    <property type="match status" value="1"/>
</dbReference>
<gene>
    <name evidence="2" type="ORF">LshimejAT787_0410290</name>
</gene>
<dbReference type="AlphaFoldDB" id="A0A9P3PL82"/>
<organism evidence="2 3">
    <name type="scientific">Lyophyllum shimeji</name>
    <name type="common">Hon-shimeji</name>
    <name type="synonym">Tricholoma shimeji</name>
    <dbReference type="NCBI Taxonomy" id="47721"/>
    <lineage>
        <taxon>Eukaryota</taxon>
        <taxon>Fungi</taxon>
        <taxon>Dikarya</taxon>
        <taxon>Basidiomycota</taxon>
        <taxon>Agaricomycotina</taxon>
        <taxon>Agaricomycetes</taxon>
        <taxon>Agaricomycetidae</taxon>
        <taxon>Agaricales</taxon>
        <taxon>Tricholomatineae</taxon>
        <taxon>Lyophyllaceae</taxon>
        <taxon>Lyophyllum</taxon>
    </lineage>
</organism>
<dbReference type="EMBL" id="BRPK01000004">
    <property type="protein sequence ID" value="GLB37978.1"/>
    <property type="molecule type" value="Genomic_DNA"/>
</dbReference>
<feature type="chain" id="PRO_5040405453" description="Secreted protein" evidence="1">
    <location>
        <begin position="23"/>
        <end position="147"/>
    </location>
</feature>
<protein>
    <recommendedName>
        <fullName evidence="4">Secreted protein</fullName>
    </recommendedName>
</protein>
<keyword evidence="1" id="KW-0732">Signal</keyword>
<dbReference type="OrthoDB" id="406505at2759"/>
<keyword evidence="3" id="KW-1185">Reference proteome</keyword>
<comment type="caution">
    <text evidence="2">The sequence shown here is derived from an EMBL/GenBank/DDBJ whole genome shotgun (WGS) entry which is preliminary data.</text>
</comment>